<name>A0ABV6SNZ1_AZOPA</name>
<evidence type="ECO:0000313" key="2">
    <source>
        <dbReference type="EMBL" id="MFC0710654.1"/>
    </source>
</evidence>
<keyword evidence="3" id="KW-1185">Reference proteome</keyword>
<comment type="caution">
    <text evidence="2">The sequence shown here is derived from an EMBL/GenBank/DDBJ whole genome shotgun (WGS) entry which is preliminary data.</text>
</comment>
<feature type="transmembrane region" description="Helical" evidence="1">
    <location>
        <begin position="48"/>
        <end position="67"/>
    </location>
</feature>
<dbReference type="EMBL" id="JBHLSS010000089">
    <property type="protein sequence ID" value="MFC0710654.1"/>
    <property type="molecule type" value="Genomic_DNA"/>
</dbReference>
<dbReference type="RefSeq" id="WP_376946964.1">
    <property type="nucleotide sequence ID" value="NZ_CP171449.1"/>
</dbReference>
<evidence type="ECO:0000313" key="3">
    <source>
        <dbReference type="Proteomes" id="UP001589891"/>
    </source>
</evidence>
<gene>
    <name evidence="2" type="ORF">ACFFGX_14210</name>
</gene>
<organism evidence="2 3">
    <name type="scientific">Azorhizophilus paspali</name>
    <name type="common">Azotobacter paspali</name>
    <dbReference type="NCBI Taxonomy" id="69963"/>
    <lineage>
        <taxon>Bacteria</taxon>
        <taxon>Pseudomonadati</taxon>
        <taxon>Pseudomonadota</taxon>
        <taxon>Gammaproteobacteria</taxon>
        <taxon>Pseudomonadales</taxon>
        <taxon>Pseudomonadaceae</taxon>
        <taxon>Azorhizophilus</taxon>
    </lineage>
</organism>
<keyword evidence="1" id="KW-1133">Transmembrane helix</keyword>
<dbReference type="Proteomes" id="UP001589891">
    <property type="component" value="Unassembled WGS sequence"/>
</dbReference>
<feature type="transmembrane region" description="Helical" evidence="1">
    <location>
        <begin position="73"/>
        <end position="93"/>
    </location>
</feature>
<proteinExistence type="predicted"/>
<keyword evidence="1" id="KW-0472">Membrane</keyword>
<reference evidence="2 3" key="1">
    <citation type="submission" date="2024-09" db="EMBL/GenBank/DDBJ databases">
        <authorList>
            <person name="Sun Q."/>
            <person name="Mori K."/>
        </authorList>
    </citation>
    <scope>NUCLEOTIDE SEQUENCE [LARGE SCALE GENOMIC DNA]</scope>
    <source>
        <strain evidence="2 3">NCAIM B.01794</strain>
    </source>
</reference>
<protein>
    <submittedName>
        <fullName evidence="2">Uncharacterized protein</fullName>
    </submittedName>
</protein>
<evidence type="ECO:0000256" key="1">
    <source>
        <dbReference type="SAM" id="Phobius"/>
    </source>
</evidence>
<accession>A0ABV6SNZ1</accession>
<keyword evidence="1" id="KW-0812">Transmembrane</keyword>
<sequence length="109" mass="11763">MVIGLLPLVLALYADKILLIAFLGKALRATLAVLVPMCFYAPNFGTRFGTLSEILLSVVSTIAWYVAGNPYGIDSSYFALFSPLLTMGVAQLFKNGTSPMEARLDKLAD</sequence>